<dbReference type="OMA" id="RIMCAFT"/>
<gene>
    <name evidence="2" type="ORF">F9C07_10015</name>
</gene>
<keyword evidence="3" id="KW-1185">Reference proteome</keyword>
<proteinExistence type="predicted"/>
<keyword evidence="1" id="KW-0472">Membrane</keyword>
<organism evidence="2 3">
    <name type="scientific">Aspergillus flavus (strain ATCC 200026 / FGSC A1120 / IAM 13836 / NRRL 3357 / JCM 12722 / SRRC 167)</name>
    <dbReference type="NCBI Taxonomy" id="332952"/>
    <lineage>
        <taxon>Eukaryota</taxon>
        <taxon>Fungi</taxon>
        <taxon>Dikarya</taxon>
        <taxon>Ascomycota</taxon>
        <taxon>Pezizomycotina</taxon>
        <taxon>Eurotiomycetes</taxon>
        <taxon>Eurotiomycetidae</taxon>
        <taxon>Eurotiales</taxon>
        <taxon>Aspergillaceae</taxon>
        <taxon>Aspergillus</taxon>
        <taxon>Aspergillus subgen. Circumdati</taxon>
    </lineage>
</organism>
<dbReference type="EMBL" id="CP044622">
    <property type="protein sequence ID" value="QRD81820.1"/>
    <property type="molecule type" value="Genomic_DNA"/>
</dbReference>
<keyword evidence="1" id="KW-0812">Transmembrane</keyword>
<evidence type="ECO:0000256" key="1">
    <source>
        <dbReference type="SAM" id="Phobius"/>
    </source>
</evidence>
<name>A0A7U2QT12_ASPFN</name>
<protein>
    <submittedName>
        <fullName evidence="2">Uncharacterized protein</fullName>
    </submittedName>
</protein>
<dbReference type="AlphaFoldDB" id="A0A7U2QT12"/>
<dbReference type="Proteomes" id="UP000596276">
    <property type="component" value="Chromosome 2"/>
</dbReference>
<keyword evidence="1" id="KW-1133">Transmembrane helix</keyword>
<reference evidence="3" key="1">
    <citation type="journal article" date="2021" name="G3 (Bethesda)">
        <title>Chromosome assembled and annotated genome sequence of Aspergillus flavus NRRL 3357.</title>
        <authorList>
            <person name="Skerker J.M."/>
            <person name="Pianalto K.M."/>
            <person name="Mondo S.J."/>
            <person name="Yang K."/>
            <person name="Arkin A.P."/>
            <person name="Keller N.P."/>
            <person name="Grigoriev I.V."/>
            <person name="Louise Glass N.L."/>
        </authorList>
    </citation>
    <scope>NUCLEOTIDE SEQUENCE [LARGE SCALE GENOMIC DNA]</scope>
    <source>
        <strain evidence="3">ATCC 200026 / FGSC A1120 / IAM 13836 / NRRL 3357 / JCM 12722 / SRRC 167</strain>
    </source>
</reference>
<feature type="transmembrane region" description="Helical" evidence="1">
    <location>
        <begin position="31"/>
        <end position="51"/>
    </location>
</feature>
<evidence type="ECO:0000313" key="3">
    <source>
        <dbReference type="Proteomes" id="UP000596276"/>
    </source>
</evidence>
<sequence length="123" mass="13621">MRLRIMCAFTALSSSIYPHFSFSFSPFPHSFLSLLLFSLVGVFVSGGACYVPPPLQFPVSGPTLFSKSNKFLPSTPLFPLHSDFAALFLHSFFLSTPRQVTPVFCSTFALLSIPSFDHDCFLV</sequence>
<evidence type="ECO:0000313" key="2">
    <source>
        <dbReference type="EMBL" id="QRD81820.1"/>
    </source>
</evidence>
<dbReference type="VEuPathDB" id="FungiDB:F9C07_10015"/>
<accession>A0A7U2QT12</accession>